<dbReference type="EMBL" id="PTIZ01000013">
    <property type="protein sequence ID" value="PPK73891.1"/>
    <property type="molecule type" value="Genomic_DNA"/>
</dbReference>
<evidence type="ECO:0000313" key="1">
    <source>
        <dbReference type="EMBL" id="PPK73891.1"/>
    </source>
</evidence>
<accession>A0A2S6H8Y6</accession>
<evidence type="ECO:0000313" key="2">
    <source>
        <dbReference type="Proteomes" id="UP000240010"/>
    </source>
</evidence>
<dbReference type="AlphaFoldDB" id="A0A2S6H8Y6"/>
<dbReference type="Proteomes" id="UP000240010">
    <property type="component" value="Unassembled WGS sequence"/>
</dbReference>
<organism evidence="1 2">
    <name type="scientific">Methylobacter tundripaludum</name>
    <dbReference type="NCBI Taxonomy" id="173365"/>
    <lineage>
        <taxon>Bacteria</taxon>
        <taxon>Pseudomonadati</taxon>
        <taxon>Pseudomonadota</taxon>
        <taxon>Gammaproteobacteria</taxon>
        <taxon>Methylococcales</taxon>
        <taxon>Methylococcaceae</taxon>
        <taxon>Methylobacter</taxon>
    </lineage>
</organism>
<name>A0A2S6H8Y6_9GAMM</name>
<reference evidence="1 2" key="1">
    <citation type="submission" date="2018-02" db="EMBL/GenBank/DDBJ databases">
        <title>Subsurface microbial communities from deep shales in Ohio and West Virginia, USA.</title>
        <authorList>
            <person name="Wrighton K."/>
        </authorList>
    </citation>
    <scope>NUCLEOTIDE SEQUENCE [LARGE SCALE GENOMIC DNA]</scope>
    <source>
        <strain evidence="1 2">OWC-DMM</strain>
    </source>
</reference>
<sequence length="173" mass="19874">MDYIDLHNKLNVPMHQIRSLAIQCHALDEAPHSLMFKSQIPSQKTISAYEEIFASTLLSLAITIRTKFYQGIESKSTNKYIKNCGTLYKNHKLSDSDPIEFEFTIKDVCDKIIHASSITRPLEKEENQPTTLICGTRQEKLPEWELYIVISEFCIGVLNWIEEIESVSFTSQS</sequence>
<comment type="caution">
    <text evidence="1">The sequence shown here is derived from an EMBL/GenBank/DDBJ whole genome shotgun (WGS) entry which is preliminary data.</text>
</comment>
<proteinExistence type="predicted"/>
<protein>
    <submittedName>
        <fullName evidence="1">Uncharacterized protein</fullName>
    </submittedName>
</protein>
<gene>
    <name evidence="1" type="ORF">B0F87_1132</name>
</gene>
<dbReference type="RefSeq" id="WP_104430171.1">
    <property type="nucleotide sequence ID" value="NZ_PTIZ01000013.1"/>
</dbReference>